<organism evidence="2 3">
    <name type="scientific">Nostocoides australiense Ben110</name>
    <dbReference type="NCBI Taxonomy" id="1193182"/>
    <lineage>
        <taxon>Bacteria</taxon>
        <taxon>Bacillati</taxon>
        <taxon>Actinomycetota</taxon>
        <taxon>Actinomycetes</taxon>
        <taxon>Micrococcales</taxon>
        <taxon>Intrasporangiaceae</taxon>
        <taxon>Nostocoides</taxon>
    </lineage>
</organism>
<dbReference type="STRING" id="1193182.BN11_520037"/>
<dbReference type="SUPFAM" id="SSF46955">
    <property type="entry name" value="Putative DNA-binding domain"/>
    <property type="match status" value="1"/>
</dbReference>
<evidence type="ECO:0000313" key="3">
    <source>
        <dbReference type="Proteomes" id="UP000035763"/>
    </source>
</evidence>
<protein>
    <recommendedName>
        <fullName evidence="1">Helix-turn-helix domain-containing protein</fullName>
    </recommendedName>
</protein>
<keyword evidence="3" id="KW-1185">Reference proteome</keyword>
<reference evidence="2 3" key="1">
    <citation type="journal article" date="2013" name="ISME J.">
        <title>A metabolic model for members of the genus Tetrasphaera involved in enhanced biological phosphorus removal.</title>
        <authorList>
            <person name="Kristiansen R."/>
            <person name="Nguyen H.T.T."/>
            <person name="Saunders A.M."/>
            <person name="Nielsen J.L."/>
            <person name="Wimmer R."/>
            <person name="Le V.Q."/>
            <person name="McIlroy S.J."/>
            <person name="Petrovski S."/>
            <person name="Seviour R.J."/>
            <person name="Calteau A."/>
            <person name="Nielsen K.L."/>
            <person name="Nielsen P.H."/>
        </authorList>
    </citation>
    <scope>NUCLEOTIDE SEQUENCE [LARGE SCALE GENOMIC DNA]</scope>
    <source>
        <strain evidence="2 3">Ben110</strain>
    </source>
</reference>
<dbReference type="Proteomes" id="UP000035763">
    <property type="component" value="Unassembled WGS sequence"/>
</dbReference>
<gene>
    <name evidence="2" type="ORF">BN11_520037</name>
</gene>
<dbReference type="AlphaFoldDB" id="W6K123"/>
<accession>W6K123</accession>
<name>W6K123_9MICO</name>
<dbReference type="EMBL" id="CAJA01000468">
    <property type="protein sequence ID" value="CCH75162.1"/>
    <property type="molecule type" value="Genomic_DNA"/>
</dbReference>
<evidence type="ECO:0000313" key="2">
    <source>
        <dbReference type="EMBL" id="CCH75162.1"/>
    </source>
</evidence>
<comment type="caution">
    <text evidence="2">The sequence shown here is derived from an EMBL/GenBank/DDBJ whole genome shotgun (WGS) entry which is preliminary data.</text>
</comment>
<dbReference type="InterPro" id="IPR036388">
    <property type="entry name" value="WH-like_DNA-bd_sf"/>
</dbReference>
<dbReference type="Gene3D" id="1.10.10.10">
    <property type="entry name" value="Winged helix-like DNA-binding domain superfamily/Winged helix DNA-binding domain"/>
    <property type="match status" value="1"/>
</dbReference>
<proteinExistence type="predicted"/>
<sequence>MASHQKLPIYSPRGSCLSGALVSSRPLSAARAHLFVMDTVTCHQPGIEASAGDGLGPVFTTSQLAAHLGVSVQTLYDLRNQGRGPRGFRVGRELRFRLCEVHAWLERMEEADADRHPADVR</sequence>
<dbReference type="Pfam" id="PF12728">
    <property type="entry name" value="HTH_17"/>
    <property type="match status" value="1"/>
</dbReference>
<feature type="domain" description="Helix-turn-helix" evidence="1">
    <location>
        <begin position="59"/>
        <end position="107"/>
    </location>
</feature>
<evidence type="ECO:0000259" key="1">
    <source>
        <dbReference type="Pfam" id="PF12728"/>
    </source>
</evidence>
<dbReference type="InterPro" id="IPR041657">
    <property type="entry name" value="HTH_17"/>
</dbReference>
<dbReference type="InterPro" id="IPR009061">
    <property type="entry name" value="DNA-bd_dom_put_sf"/>
</dbReference>